<gene>
    <name evidence="2" type="primary">RvY_05809-1</name>
    <name evidence="2" type="synonym">RvY_05809.1</name>
    <name evidence="2" type="ORF">RvY_05809</name>
</gene>
<keyword evidence="1" id="KW-0472">Membrane</keyword>
<sequence length="328" mass="37685">MRSLVVFVQEEFAWKKHGLHHGDREKFTESQWPEFSGWKYPAYRVVLAAYFFVWFVISIVEGGGIIPGAGEDIDDLEQPNHPTTTPVSTTTRNDTFPISEYVPTWWWLVFLTNWTFALFNLYLIYSAFSVTYYYLAERKKAPTANYTDQISPAQPGKGLPLSLKIHWIFFNLQVGLNPLVCVGFWTLIVPFDDNVENLLNVVSYHAHLLNGIVTIIDLFVVAIPVHLAHIYMTYFVGGAYITASVIFWQTERGPFPIYGFLNYENTPITTSLVLILVAVLVLPLMQLGIYGLYRLRLRIWRKRYGSGWPKSLFADKPVQSSFKSLNSF</sequence>
<dbReference type="AlphaFoldDB" id="A0A1D1V616"/>
<proteinExistence type="predicted"/>
<keyword evidence="1" id="KW-0812">Transmembrane</keyword>
<evidence type="ECO:0008006" key="4">
    <source>
        <dbReference type="Google" id="ProtNLM"/>
    </source>
</evidence>
<keyword evidence="1" id="KW-1133">Transmembrane helix</keyword>
<evidence type="ECO:0000256" key="1">
    <source>
        <dbReference type="SAM" id="Phobius"/>
    </source>
</evidence>
<feature type="transmembrane region" description="Helical" evidence="1">
    <location>
        <begin position="167"/>
        <end position="189"/>
    </location>
</feature>
<organism evidence="2 3">
    <name type="scientific">Ramazzottius varieornatus</name>
    <name type="common">Water bear</name>
    <name type="synonym">Tardigrade</name>
    <dbReference type="NCBI Taxonomy" id="947166"/>
    <lineage>
        <taxon>Eukaryota</taxon>
        <taxon>Metazoa</taxon>
        <taxon>Ecdysozoa</taxon>
        <taxon>Tardigrada</taxon>
        <taxon>Eutardigrada</taxon>
        <taxon>Parachela</taxon>
        <taxon>Hypsibioidea</taxon>
        <taxon>Ramazzottiidae</taxon>
        <taxon>Ramazzottius</taxon>
    </lineage>
</organism>
<evidence type="ECO:0000313" key="3">
    <source>
        <dbReference type="Proteomes" id="UP000186922"/>
    </source>
</evidence>
<dbReference type="STRING" id="947166.A0A1D1V616"/>
<dbReference type="EMBL" id="BDGG01000002">
    <property type="protein sequence ID" value="GAU93958.1"/>
    <property type="molecule type" value="Genomic_DNA"/>
</dbReference>
<keyword evidence="3" id="KW-1185">Reference proteome</keyword>
<dbReference type="PANTHER" id="PTHR12242">
    <property type="entry name" value="OS02G0130600 PROTEIN-RELATED"/>
    <property type="match status" value="1"/>
</dbReference>
<dbReference type="GO" id="GO:0016020">
    <property type="term" value="C:membrane"/>
    <property type="evidence" value="ECO:0007669"/>
    <property type="project" value="TreeGrafter"/>
</dbReference>
<accession>A0A1D1V616</accession>
<feature type="transmembrane region" description="Helical" evidence="1">
    <location>
        <begin position="45"/>
        <end position="66"/>
    </location>
</feature>
<comment type="caution">
    <text evidence="2">The sequence shown here is derived from an EMBL/GenBank/DDBJ whole genome shotgun (WGS) entry which is preliminary data.</text>
</comment>
<feature type="transmembrane region" description="Helical" evidence="1">
    <location>
        <begin position="268"/>
        <end position="293"/>
    </location>
</feature>
<dbReference type="Pfam" id="PF21534">
    <property type="entry name" value="Rost"/>
    <property type="match status" value="1"/>
</dbReference>
<dbReference type="InterPro" id="IPR049352">
    <property type="entry name" value="Rost"/>
</dbReference>
<dbReference type="PANTHER" id="PTHR12242:SF45">
    <property type="entry name" value="MARVEL DOMAIN-CONTAINING PROTEIN"/>
    <property type="match status" value="1"/>
</dbReference>
<reference evidence="2 3" key="1">
    <citation type="journal article" date="2016" name="Nat. Commun.">
        <title>Extremotolerant tardigrade genome and improved radiotolerance of human cultured cells by tardigrade-unique protein.</title>
        <authorList>
            <person name="Hashimoto T."/>
            <person name="Horikawa D.D."/>
            <person name="Saito Y."/>
            <person name="Kuwahara H."/>
            <person name="Kozuka-Hata H."/>
            <person name="Shin-I T."/>
            <person name="Minakuchi Y."/>
            <person name="Ohishi K."/>
            <person name="Motoyama A."/>
            <person name="Aizu T."/>
            <person name="Enomoto A."/>
            <person name="Kondo K."/>
            <person name="Tanaka S."/>
            <person name="Hara Y."/>
            <person name="Koshikawa S."/>
            <person name="Sagara H."/>
            <person name="Miura T."/>
            <person name="Yokobori S."/>
            <person name="Miyagawa K."/>
            <person name="Suzuki Y."/>
            <person name="Kubo T."/>
            <person name="Oyama M."/>
            <person name="Kohara Y."/>
            <person name="Fujiyama A."/>
            <person name="Arakawa K."/>
            <person name="Katayama T."/>
            <person name="Toyoda A."/>
            <person name="Kunieda T."/>
        </authorList>
    </citation>
    <scope>NUCLEOTIDE SEQUENCE [LARGE SCALE GENOMIC DNA]</scope>
    <source>
        <strain evidence="2 3">YOKOZUNA-1</strain>
    </source>
</reference>
<feature type="transmembrane region" description="Helical" evidence="1">
    <location>
        <begin position="230"/>
        <end position="248"/>
    </location>
</feature>
<dbReference type="Proteomes" id="UP000186922">
    <property type="component" value="Unassembled WGS sequence"/>
</dbReference>
<protein>
    <recommendedName>
        <fullName evidence="4">Protein rolling stone</fullName>
    </recommendedName>
</protein>
<feature type="transmembrane region" description="Helical" evidence="1">
    <location>
        <begin position="201"/>
        <end position="223"/>
    </location>
</feature>
<name>A0A1D1V616_RAMVA</name>
<feature type="transmembrane region" description="Helical" evidence="1">
    <location>
        <begin position="105"/>
        <end position="135"/>
    </location>
</feature>
<dbReference type="OrthoDB" id="419711at2759"/>
<evidence type="ECO:0000313" key="2">
    <source>
        <dbReference type="EMBL" id="GAU93958.1"/>
    </source>
</evidence>